<dbReference type="PANTHER" id="PTHR11851:SF49">
    <property type="entry name" value="MITOCHONDRIAL-PROCESSING PEPTIDASE SUBUNIT ALPHA"/>
    <property type="match status" value="1"/>
</dbReference>
<name>A0A7V0Z3J2_UNCW3</name>
<dbReference type="InterPro" id="IPR011765">
    <property type="entry name" value="Pept_M16_N"/>
</dbReference>
<dbReference type="GO" id="GO:0004222">
    <property type="term" value="F:metalloendopeptidase activity"/>
    <property type="evidence" value="ECO:0007669"/>
    <property type="project" value="InterPro"/>
</dbReference>
<feature type="domain" description="Peptidase M16 N-terminal" evidence="3">
    <location>
        <begin position="28"/>
        <end position="172"/>
    </location>
</feature>
<accession>A0A7V0Z3J2</accession>
<evidence type="ECO:0000256" key="1">
    <source>
        <dbReference type="ARBA" id="ARBA00007261"/>
    </source>
</evidence>
<evidence type="ECO:0000259" key="3">
    <source>
        <dbReference type="Pfam" id="PF00675"/>
    </source>
</evidence>
<dbReference type="PANTHER" id="PTHR11851">
    <property type="entry name" value="METALLOPROTEASE"/>
    <property type="match status" value="1"/>
</dbReference>
<evidence type="ECO:0000313" key="5">
    <source>
        <dbReference type="EMBL" id="HDY57955.1"/>
    </source>
</evidence>
<reference evidence="5" key="1">
    <citation type="journal article" date="2020" name="mSystems">
        <title>Genome- and Community-Level Interaction Insights into Carbon Utilization and Element Cycling Functions of Hydrothermarchaeota in Hydrothermal Sediment.</title>
        <authorList>
            <person name="Zhou Z."/>
            <person name="Liu Y."/>
            <person name="Xu W."/>
            <person name="Pan J."/>
            <person name="Luo Z.H."/>
            <person name="Li M."/>
        </authorList>
    </citation>
    <scope>NUCLEOTIDE SEQUENCE [LARGE SCALE GENOMIC DNA]</scope>
    <source>
        <strain evidence="5">SpSt-258</strain>
    </source>
</reference>
<evidence type="ECO:0000259" key="4">
    <source>
        <dbReference type="Pfam" id="PF05193"/>
    </source>
</evidence>
<dbReference type="SUPFAM" id="SSF63411">
    <property type="entry name" value="LuxS/MPP-like metallohydrolase"/>
    <property type="match status" value="2"/>
</dbReference>
<comment type="similarity">
    <text evidence="1 2">Belongs to the peptidase M16 family.</text>
</comment>
<dbReference type="InterPro" id="IPR001431">
    <property type="entry name" value="Pept_M16_Zn_BS"/>
</dbReference>
<protein>
    <submittedName>
        <fullName evidence="5">Insulinase family protein</fullName>
    </submittedName>
</protein>
<dbReference type="InterPro" id="IPR007863">
    <property type="entry name" value="Peptidase_M16_C"/>
</dbReference>
<dbReference type="EMBL" id="DSKY01000002">
    <property type="protein sequence ID" value="HDY57955.1"/>
    <property type="molecule type" value="Genomic_DNA"/>
</dbReference>
<gene>
    <name evidence="5" type="ORF">ENP86_00130</name>
</gene>
<evidence type="ECO:0000256" key="2">
    <source>
        <dbReference type="RuleBase" id="RU004447"/>
    </source>
</evidence>
<dbReference type="GO" id="GO:0006508">
    <property type="term" value="P:proteolysis"/>
    <property type="evidence" value="ECO:0007669"/>
    <property type="project" value="InterPro"/>
</dbReference>
<comment type="caution">
    <text evidence="5">The sequence shown here is derived from an EMBL/GenBank/DDBJ whole genome shotgun (WGS) entry which is preliminary data.</text>
</comment>
<proteinExistence type="inferred from homology"/>
<feature type="domain" description="Peptidase M16 C-terminal" evidence="4">
    <location>
        <begin position="180"/>
        <end position="356"/>
    </location>
</feature>
<dbReference type="InterPro" id="IPR050361">
    <property type="entry name" value="MPP/UQCRC_Complex"/>
</dbReference>
<dbReference type="Pfam" id="PF00675">
    <property type="entry name" value="Peptidase_M16"/>
    <property type="match status" value="1"/>
</dbReference>
<dbReference type="GO" id="GO:0046872">
    <property type="term" value="F:metal ion binding"/>
    <property type="evidence" value="ECO:0007669"/>
    <property type="project" value="InterPro"/>
</dbReference>
<dbReference type="InterPro" id="IPR011249">
    <property type="entry name" value="Metalloenz_LuxS/M16"/>
</dbReference>
<dbReference type="PROSITE" id="PS00143">
    <property type="entry name" value="INSULINASE"/>
    <property type="match status" value="1"/>
</dbReference>
<organism evidence="5">
    <name type="scientific">candidate division WOR-3 bacterium</name>
    <dbReference type="NCBI Taxonomy" id="2052148"/>
    <lineage>
        <taxon>Bacteria</taxon>
        <taxon>Bacteria division WOR-3</taxon>
    </lineage>
</organism>
<dbReference type="Gene3D" id="3.30.830.10">
    <property type="entry name" value="Metalloenzyme, LuxS/M16 peptidase-like"/>
    <property type="match status" value="2"/>
</dbReference>
<dbReference type="AlphaFoldDB" id="A0A7V0Z3J2"/>
<dbReference type="Pfam" id="PF05193">
    <property type="entry name" value="Peptidase_M16_C"/>
    <property type="match status" value="1"/>
</dbReference>
<sequence>MLLNFIIFLFSFQPIQVYEYHLDNGLKVLIYEDHFAPVVATQVHYRVGSYNEPYGLTGISHLLEHMAFRGTKKYGPKEYDRIIDEAGGEENAFTSTHQTVYWANLYKDRYELELMLEADRMQNLLIAEEEFIPEKGVVMEERRLGENDPYGNLFEMIEQVTYLYHPYRNPVIGYMSDLENIRRDDVYNWYKKYYNPANAIIVISGDVNREEAIKLVKKYYGKIKGNPIKEIEYFEPPQNGERMFKLYRDVNSPVLAINYRTVSINHPDVYALDVMSKILSSGKSSRFEKILVRQKGLAANIYLYPSSSKYEGTFFIFAIPQAGVDTGELEKEIYSEIDRLKKGDIVDAEIEKAKNQTLAQFVFRQDSPTGIGFTIGHWEIMSGSWNNINSYPQKVLEVTKEDIVRVAEKYFTEDNRTVGYLLPRR</sequence>